<dbReference type="InterPro" id="IPR015421">
    <property type="entry name" value="PyrdxlP-dep_Trfase_major"/>
</dbReference>
<dbReference type="Gene3D" id="3.40.640.10">
    <property type="entry name" value="Type I PLP-dependent aspartate aminotransferase-like (Major domain)"/>
    <property type="match status" value="1"/>
</dbReference>
<comment type="similarity">
    <text evidence="1">In the C-terminal section; belongs to the class-I pyridoxal-phosphate-dependent aminotransferase family.</text>
</comment>
<evidence type="ECO:0000256" key="1">
    <source>
        <dbReference type="ARBA" id="ARBA00005384"/>
    </source>
</evidence>
<dbReference type="SUPFAM" id="SSF53383">
    <property type="entry name" value="PLP-dependent transferases"/>
    <property type="match status" value="1"/>
</dbReference>
<dbReference type="SUPFAM" id="SSF46785">
    <property type="entry name" value="Winged helix' DNA-binding domain"/>
    <property type="match status" value="1"/>
</dbReference>
<dbReference type="CDD" id="cd07377">
    <property type="entry name" value="WHTH_GntR"/>
    <property type="match status" value="1"/>
</dbReference>
<dbReference type="KEGG" id="mne:D174_00335"/>
<dbReference type="GO" id="GO:0030170">
    <property type="term" value="F:pyridoxal phosphate binding"/>
    <property type="evidence" value="ECO:0007669"/>
    <property type="project" value="InterPro"/>
</dbReference>
<evidence type="ECO:0000313" key="8">
    <source>
        <dbReference type="EMBL" id="AHC23130.1"/>
    </source>
</evidence>
<dbReference type="InterPro" id="IPR036390">
    <property type="entry name" value="WH_DNA-bd_sf"/>
</dbReference>
<keyword evidence="3" id="KW-0805">Transcription regulation</keyword>
<dbReference type="InterPro" id="IPR004839">
    <property type="entry name" value="Aminotransferase_I/II_large"/>
</dbReference>
<organism evidence="8 9">
    <name type="scientific">Mycolicibacterium neoaurum VKM Ac-1815D</name>
    <dbReference type="NCBI Taxonomy" id="700508"/>
    <lineage>
        <taxon>Bacteria</taxon>
        <taxon>Bacillati</taxon>
        <taxon>Actinomycetota</taxon>
        <taxon>Actinomycetes</taxon>
        <taxon>Mycobacteriales</taxon>
        <taxon>Mycobacteriaceae</taxon>
        <taxon>Mycolicibacterium</taxon>
    </lineage>
</organism>
<dbReference type="InterPro" id="IPR036388">
    <property type="entry name" value="WH-like_DNA-bd_sf"/>
</dbReference>
<dbReference type="Gene3D" id="1.10.10.10">
    <property type="entry name" value="Winged helix-like DNA-binding domain superfamily/Winged helix DNA-binding domain"/>
    <property type="match status" value="1"/>
</dbReference>
<dbReference type="GO" id="GO:0003700">
    <property type="term" value="F:DNA-binding transcription factor activity"/>
    <property type="evidence" value="ECO:0007669"/>
    <property type="project" value="InterPro"/>
</dbReference>
<protein>
    <submittedName>
        <fullName evidence="8">GntR family transcriptional regulator</fullName>
    </submittedName>
</protein>
<reference evidence="8 9" key="1">
    <citation type="journal article" date="2014" name="Genome Announc.">
        <title>Complete Genome Sequence of Sterol-Transforming Mycobacterium neoaurum Strain VKM Ac-1815D.</title>
        <authorList>
            <person name="Shtratnikova V.Y."/>
            <person name="Bragin E.Y."/>
            <person name="Dovbnya D.V."/>
            <person name="Pekov Y.A."/>
            <person name="Schelkunov M.I."/>
            <person name="Strizhov N."/>
            <person name="Ivashina T.V."/>
            <person name="Ashapkin V.V."/>
            <person name="Donova M.V."/>
        </authorList>
    </citation>
    <scope>NUCLEOTIDE SEQUENCE [LARGE SCALE GENOMIC DNA]</scope>
    <source>
        <strain evidence="8 9">VKM Ac-1815D</strain>
    </source>
</reference>
<dbReference type="EMBL" id="CP006936">
    <property type="protein sequence ID" value="AHC23130.1"/>
    <property type="molecule type" value="Genomic_DNA"/>
</dbReference>
<evidence type="ECO:0000256" key="4">
    <source>
        <dbReference type="ARBA" id="ARBA00023125"/>
    </source>
</evidence>
<dbReference type="HOGENOM" id="CLU_017584_0_1_11"/>
<dbReference type="SMART" id="SM00345">
    <property type="entry name" value="HTH_GNTR"/>
    <property type="match status" value="1"/>
</dbReference>
<proteinExistence type="inferred from homology"/>
<feature type="region of interest" description="Disordered" evidence="6">
    <location>
        <begin position="97"/>
        <end position="116"/>
    </location>
</feature>
<dbReference type="PANTHER" id="PTHR46577">
    <property type="entry name" value="HTH-TYPE TRANSCRIPTIONAL REGULATORY PROTEIN GABR"/>
    <property type="match status" value="1"/>
</dbReference>
<feature type="domain" description="HTH gntR-type" evidence="7">
    <location>
        <begin position="25"/>
        <end position="93"/>
    </location>
</feature>
<dbReference type="eggNOG" id="COG1167">
    <property type="taxonomic scope" value="Bacteria"/>
</dbReference>
<dbReference type="PROSITE" id="PS50949">
    <property type="entry name" value="HTH_GNTR"/>
    <property type="match status" value="1"/>
</dbReference>
<dbReference type="InterPro" id="IPR015424">
    <property type="entry name" value="PyrdxlP-dep_Trfase"/>
</dbReference>
<dbReference type="CDD" id="cd00609">
    <property type="entry name" value="AAT_like"/>
    <property type="match status" value="1"/>
</dbReference>
<dbReference type="GeneID" id="43447973"/>
<keyword evidence="4" id="KW-0238">DNA-binding</keyword>
<evidence type="ECO:0000256" key="5">
    <source>
        <dbReference type="ARBA" id="ARBA00023163"/>
    </source>
</evidence>
<keyword evidence="9" id="KW-1185">Reference proteome</keyword>
<evidence type="ECO:0000256" key="2">
    <source>
        <dbReference type="ARBA" id="ARBA00022898"/>
    </source>
</evidence>
<dbReference type="InterPro" id="IPR000524">
    <property type="entry name" value="Tscrpt_reg_HTH_GntR"/>
</dbReference>
<sequence>MTSWANSGARDLHLDLRTAITPRTRGAREALVYALRDAIRSGRLLPGTMLPPSRTLANDLGVARNTVGEAYSDLVAAGWLASRQGAGTWVVNTPTTAVQARPRGTPGIPTHNLMPGSGDVSQFPRNAWLTSTRRALTNAPAEALRMGDASGRIELREALTEYLGRVRGVRTTPDQIVICAGTRHGVEVLTRALGGPIAVEAYGLFLFRDAIAANGARSVPIDVDDDGAVISELDTTAATAVLLTPAHHFPHGVPLHPGRRSDVLDWAHRTGGYVWEDDYDGEFRYDRQPVGSVQGLDPDRVVYLGSASKSLSPVLRLGWMVLPADLVDPVIAAMGGQQFYVNALSQLTMADFINSGAYDKHIRRMRMIYRRRRDHLVAALKPLGIGIRGLSAGLHLQLALPPGTEAEVMRRAGEAGIGLSGLHVLRHPDAGPDVPEADGVVVSFGTPAEHGFPAAVDALCRVLVGLTR</sequence>
<dbReference type="AlphaFoldDB" id="V5X3V3"/>
<evidence type="ECO:0000256" key="3">
    <source>
        <dbReference type="ARBA" id="ARBA00023015"/>
    </source>
</evidence>
<accession>V5X3V3</accession>
<evidence type="ECO:0000256" key="6">
    <source>
        <dbReference type="SAM" id="MobiDB-lite"/>
    </source>
</evidence>
<dbReference type="GO" id="GO:0003677">
    <property type="term" value="F:DNA binding"/>
    <property type="evidence" value="ECO:0007669"/>
    <property type="project" value="UniProtKB-KW"/>
</dbReference>
<keyword evidence="5" id="KW-0804">Transcription</keyword>
<dbReference type="Pfam" id="PF00392">
    <property type="entry name" value="GntR"/>
    <property type="match status" value="1"/>
</dbReference>
<dbReference type="InterPro" id="IPR051446">
    <property type="entry name" value="HTH_trans_reg/aminotransferase"/>
</dbReference>
<evidence type="ECO:0000259" key="7">
    <source>
        <dbReference type="PROSITE" id="PS50949"/>
    </source>
</evidence>
<dbReference type="PRINTS" id="PR00035">
    <property type="entry name" value="HTHGNTR"/>
</dbReference>
<keyword evidence="2" id="KW-0663">Pyridoxal phosphate</keyword>
<dbReference type="PANTHER" id="PTHR46577:SF1">
    <property type="entry name" value="HTH-TYPE TRANSCRIPTIONAL REGULATORY PROTEIN GABR"/>
    <property type="match status" value="1"/>
</dbReference>
<dbReference type="RefSeq" id="WP_019510914.1">
    <property type="nucleotide sequence ID" value="NC_023036.2"/>
</dbReference>
<dbReference type="Proteomes" id="UP000018763">
    <property type="component" value="Chromosome"/>
</dbReference>
<evidence type="ECO:0000313" key="9">
    <source>
        <dbReference type="Proteomes" id="UP000018763"/>
    </source>
</evidence>
<dbReference type="Pfam" id="PF00155">
    <property type="entry name" value="Aminotran_1_2"/>
    <property type="match status" value="1"/>
</dbReference>
<gene>
    <name evidence="8" type="ORF">D174_00335</name>
</gene>
<name>V5X3V3_MYCNE</name>